<dbReference type="EMBL" id="MU860188">
    <property type="protein sequence ID" value="KAK4236516.1"/>
    <property type="molecule type" value="Genomic_DNA"/>
</dbReference>
<evidence type="ECO:0000313" key="1">
    <source>
        <dbReference type="EMBL" id="KAK4236516.1"/>
    </source>
</evidence>
<evidence type="ECO:0000313" key="2">
    <source>
        <dbReference type="Proteomes" id="UP001303760"/>
    </source>
</evidence>
<keyword evidence="2" id="KW-1185">Reference proteome</keyword>
<dbReference type="Proteomes" id="UP001303760">
    <property type="component" value="Unassembled WGS sequence"/>
</dbReference>
<proteinExistence type="predicted"/>
<accession>A0AAN7C7S9</accession>
<reference evidence="1" key="2">
    <citation type="submission" date="2023-05" db="EMBL/GenBank/DDBJ databases">
        <authorList>
            <consortium name="Lawrence Berkeley National Laboratory"/>
            <person name="Steindorff A."/>
            <person name="Hensen N."/>
            <person name="Bonometti L."/>
            <person name="Westerberg I."/>
            <person name="Brannstrom I.O."/>
            <person name="Guillou S."/>
            <person name="Cros-Aarteil S."/>
            <person name="Calhoun S."/>
            <person name="Haridas S."/>
            <person name="Kuo A."/>
            <person name="Mondo S."/>
            <person name="Pangilinan J."/>
            <person name="Riley R."/>
            <person name="Labutti K."/>
            <person name="Andreopoulos B."/>
            <person name="Lipzen A."/>
            <person name="Chen C."/>
            <person name="Yanf M."/>
            <person name="Daum C."/>
            <person name="Ng V."/>
            <person name="Clum A."/>
            <person name="Ohm R."/>
            <person name="Martin F."/>
            <person name="Silar P."/>
            <person name="Natvig D."/>
            <person name="Lalanne C."/>
            <person name="Gautier V."/>
            <person name="Ament-Velasquez S.L."/>
            <person name="Kruys A."/>
            <person name="Hutchinson M.I."/>
            <person name="Powell A.J."/>
            <person name="Barry K."/>
            <person name="Miller A.N."/>
            <person name="Grigoriev I.V."/>
            <person name="Debuchy R."/>
            <person name="Gladieux P."/>
            <person name="Thoren M.H."/>
            <person name="Johannesson H."/>
        </authorList>
    </citation>
    <scope>NUCLEOTIDE SEQUENCE</scope>
    <source>
        <strain evidence="1">CBS 532.94</strain>
    </source>
</reference>
<protein>
    <submittedName>
        <fullName evidence="1">Uncharacterized protein</fullName>
    </submittedName>
</protein>
<dbReference type="AlphaFoldDB" id="A0AAN7C7S9"/>
<feature type="non-terminal residue" evidence="1">
    <location>
        <position position="283"/>
    </location>
</feature>
<name>A0AAN7C7S9_9PEZI</name>
<comment type="caution">
    <text evidence="1">The sequence shown here is derived from an EMBL/GenBank/DDBJ whole genome shotgun (WGS) entry which is preliminary data.</text>
</comment>
<gene>
    <name evidence="1" type="ORF">C8A03DRAFT_16845</name>
</gene>
<sequence>MADIVIQNTLIDQRDWLTLAGLVSLAYLLSQHSYYFSFLTVYTTPPLYVCSFACMPCMLVGGTASRPPSSPQPKVPKIMEIPVSLVRNEPISLPLVHRPYHVHVTIPFSLLVKDFDPNTTRVPEMERPQSWWATRLFGRRYKTPTDAAAKAFTVAYPAYRYEVWPKLSALLFGKEQPVMHSVSGSDTEDWERAGDSNLFWVFSTGVTDDDTDLVGAVVLKADPRPCSTGGIVFTVEEMGEREKAAWKTAWMDVVLYKSPGAGESGVDLAMLQGWELVLQYLDG</sequence>
<organism evidence="1 2">
    <name type="scientific">Achaetomium macrosporum</name>
    <dbReference type="NCBI Taxonomy" id="79813"/>
    <lineage>
        <taxon>Eukaryota</taxon>
        <taxon>Fungi</taxon>
        <taxon>Dikarya</taxon>
        <taxon>Ascomycota</taxon>
        <taxon>Pezizomycotina</taxon>
        <taxon>Sordariomycetes</taxon>
        <taxon>Sordariomycetidae</taxon>
        <taxon>Sordariales</taxon>
        <taxon>Chaetomiaceae</taxon>
        <taxon>Achaetomium</taxon>
    </lineage>
</organism>
<reference evidence="1" key="1">
    <citation type="journal article" date="2023" name="Mol. Phylogenet. Evol.">
        <title>Genome-scale phylogeny and comparative genomics of the fungal order Sordariales.</title>
        <authorList>
            <person name="Hensen N."/>
            <person name="Bonometti L."/>
            <person name="Westerberg I."/>
            <person name="Brannstrom I.O."/>
            <person name="Guillou S."/>
            <person name="Cros-Aarteil S."/>
            <person name="Calhoun S."/>
            <person name="Haridas S."/>
            <person name="Kuo A."/>
            <person name="Mondo S."/>
            <person name="Pangilinan J."/>
            <person name="Riley R."/>
            <person name="LaButti K."/>
            <person name="Andreopoulos B."/>
            <person name="Lipzen A."/>
            <person name="Chen C."/>
            <person name="Yan M."/>
            <person name="Daum C."/>
            <person name="Ng V."/>
            <person name="Clum A."/>
            <person name="Steindorff A."/>
            <person name="Ohm R.A."/>
            <person name="Martin F."/>
            <person name="Silar P."/>
            <person name="Natvig D.O."/>
            <person name="Lalanne C."/>
            <person name="Gautier V."/>
            <person name="Ament-Velasquez S.L."/>
            <person name="Kruys A."/>
            <person name="Hutchinson M.I."/>
            <person name="Powell A.J."/>
            <person name="Barry K."/>
            <person name="Miller A.N."/>
            <person name="Grigoriev I.V."/>
            <person name="Debuchy R."/>
            <person name="Gladieux P."/>
            <person name="Hiltunen Thoren M."/>
            <person name="Johannesson H."/>
        </authorList>
    </citation>
    <scope>NUCLEOTIDE SEQUENCE</scope>
    <source>
        <strain evidence="1">CBS 532.94</strain>
    </source>
</reference>